<dbReference type="InterPro" id="IPR054099">
    <property type="entry name" value="PSII_PsbQ_pln"/>
</dbReference>
<dbReference type="KEGG" id="egt:105973399"/>
<evidence type="ECO:0008006" key="11">
    <source>
        <dbReference type="Google" id="ProtNLM"/>
    </source>
</evidence>
<keyword evidence="6" id="KW-0472">Membrane</keyword>
<dbReference type="GO" id="GO:0019898">
    <property type="term" value="C:extrinsic component of membrane"/>
    <property type="evidence" value="ECO:0007669"/>
    <property type="project" value="InterPro"/>
</dbReference>
<keyword evidence="5" id="KW-0793">Thylakoid</keyword>
<name>A0A022Q4L0_ERYGU</name>
<evidence type="ECO:0000256" key="3">
    <source>
        <dbReference type="ARBA" id="ARBA00022640"/>
    </source>
</evidence>
<dbReference type="FunFam" id="1.20.120.290:FF:000004">
    <property type="entry name" value="Oxygen-evolving enhancer protein 3"/>
    <property type="match status" value="1"/>
</dbReference>
<evidence type="ECO:0000313" key="9">
    <source>
        <dbReference type="EMBL" id="EYU23617.1"/>
    </source>
</evidence>
<dbReference type="EMBL" id="KI632161">
    <property type="protein sequence ID" value="EYU23617.1"/>
    <property type="molecule type" value="Genomic_DNA"/>
</dbReference>
<dbReference type="STRING" id="4155.A0A022Q4L0"/>
<dbReference type="eggNOG" id="ENOG502S24S">
    <property type="taxonomic scope" value="Eukaryota"/>
</dbReference>
<dbReference type="SUPFAM" id="SSF101112">
    <property type="entry name" value="Oxygen-evolving enhancer protein 3"/>
    <property type="match status" value="1"/>
</dbReference>
<dbReference type="InterPro" id="IPR023222">
    <property type="entry name" value="PsbQ-like_dom_sf"/>
</dbReference>
<organism evidence="9 10">
    <name type="scientific">Erythranthe guttata</name>
    <name type="common">Yellow monkey flower</name>
    <name type="synonym">Mimulus guttatus</name>
    <dbReference type="NCBI Taxonomy" id="4155"/>
    <lineage>
        <taxon>Eukaryota</taxon>
        <taxon>Viridiplantae</taxon>
        <taxon>Streptophyta</taxon>
        <taxon>Embryophyta</taxon>
        <taxon>Tracheophyta</taxon>
        <taxon>Spermatophyta</taxon>
        <taxon>Magnoliopsida</taxon>
        <taxon>eudicotyledons</taxon>
        <taxon>Gunneridae</taxon>
        <taxon>Pentapetalae</taxon>
        <taxon>asterids</taxon>
        <taxon>lamiids</taxon>
        <taxon>Lamiales</taxon>
        <taxon>Phrymaceae</taxon>
        <taxon>Erythranthe</taxon>
    </lineage>
</organism>
<dbReference type="GO" id="GO:0009654">
    <property type="term" value="C:photosystem II oxygen evolving complex"/>
    <property type="evidence" value="ECO:0007669"/>
    <property type="project" value="InterPro"/>
</dbReference>
<dbReference type="Proteomes" id="UP000030748">
    <property type="component" value="Unassembled WGS sequence"/>
</dbReference>
<evidence type="ECO:0000256" key="8">
    <source>
        <dbReference type="SAM" id="MobiDB-lite"/>
    </source>
</evidence>
<dbReference type="GO" id="GO:0009535">
    <property type="term" value="C:chloroplast thylakoid membrane"/>
    <property type="evidence" value="ECO:0007669"/>
    <property type="project" value="UniProtKB-SubCell"/>
</dbReference>
<keyword evidence="4" id="KW-0809">Transit peptide</keyword>
<dbReference type="AlphaFoldDB" id="A0A022Q4L0"/>
<dbReference type="PANTHER" id="PTHR33399">
    <property type="entry name" value="OXYGEN-EVOLVING ENHANCER PROTEIN 3-1, CHLOROPLASTIC"/>
    <property type="match status" value="1"/>
</dbReference>
<keyword evidence="10" id="KW-1185">Reference proteome</keyword>
<dbReference type="GO" id="GO:0009507">
    <property type="term" value="C:chloroplast"/>
    <property type="evidence" value="ECO:0000318"/>
    <property type="project" value="GO_Central"/>
</dbReference>
<dbReference type="GO" id="GO:0009767">
    <property type="term" value="P:photosynthetic electron transport chain"/>
    <property type="evidence" value="ECO:0000318"/>
    <property type="project" value="GO_Central"/>
</dbReference>
<dbReference type="GO" id="GO:0005509">
    <property type="term" value="F:calcium ion binding"/>
    <property type="evidence" value="ECO:0007669"/>
    <property type="project" value="InterPro"/>
</dbReference>
<evidence type="ECO:0000256" key="4">
    <source>
        <dbReference type="ARBA" id="ARBA00022946"/>
    </source>
</evidence>
<accession>A0A022Q4L0</accession>
<dbReference type="PhylomeDB" id="A0A022Q4L0"/>
<keyword evidence="2" id="KW-0150">Chloroplast</keyword>
<dbReference type="Pfam" id="PF05757">
    <property type="entry name" value="PsbQ"/>
    <property type="match status" value="1"/>
</dbReference>
<dbReference type="OMA" id="THAEVIW"/>
<dbReference type="InterPro" id="IPR008797">
    <property type="entry name" value="PSII_PsbQ"/>
</dbReference>
<evidence type="ECO:0000256" key="7">
    <source>
        <dbReference type="ARBA" id="ARBA00035649"/>
    </source>
</evidence>
<comment type="subcellular location">
    <subcellularLocation>
        <location evidence="1">Plastid</location>
        <location evidence="1">Chloroplast thylakoid membrane</location>
    </subcellularLocation>
</comment>
<dbReference type="PANTHER" id="PTHR33399:SF6">
    <property type="entry name" value="PSBQ-LIKE PROTEIN 3, CHLOROPLASTIC"/>
    <property type="match status" value="1"/>
</dbReference>
<proteinExistence type="inferred from homology"/>
<dbReference type="Gene3D" id="1.20.120.290">
    <property type="entry name" value="Oxygen-evolving enhancer protein 3 (PsbQ), four-helix up-down bundle"/>
    <property type="match status" value="1"/>
</dbReference>
<comment type="similarity">
    <text evidence="7">Belongs to the PsbQ family.</text>
</comment>
<keyword evidence="3" id="KW-0934">Plastid</keyword>
<protein>
    <recommendedName>
        <fullName evidence="11">PsbQ-like protein 3, chloroplastic</fullName>
    </recommendedName>
</protein>
<dbReference type="OrthoDB" id="667835at2759"/>
<evidence type="ECO:0000256" key="2">
    <source>
        <dbReference type="ARBA" id="ARBA00022528"/>
    </source>
</evidence>
<reference evidence="9 10" key="1">
    <citation type="journal article" date="2013" name="Proc. Natl. Acad. Sci. U.S.A.">
        <title>Fine-scale variation in meiotic recombination in Mimulus inferred from population shotgun sequencing.</title>
        <authorList>
            <person name="Hellsten U."/>
            <person name="Wright K.M."/>
            <person name="Jenkins J."/>
            <person name="Shu S."/>
            <person name="Yuan Y."/>
            <person name="Wessler S.R."/>
            <person name="Schmutz J."/>
            <person name="Willis J.H."/>
            <person name="Rokhsar D.S."/>
        </authorList>
    </citation>
    <scope>NUCLEOTIDE SEQUENCE [LARGE SCALE GENOMIC DNA]</scope>
    <source>
        <strain evidence="10">cv. DUN x IM62</strain>
    </source>
</reference>
<gene>
    <name evidence="9" type="ORF">MIMGU_mgv1a014883mg</name>
</gene>
<evidence type="ECO:0000256" key="6">
    <source>
        <dbReference type="ARBA" id="ARBA00023136"/>
    </source>
</evidence>
<evidence type="ECO:0000256" key="1">
    <source>
        <dbReference type="ARBA" id="ARBA00004334"/>
    </source>
</evidence>
<sequence>MATTTSLLQKLNPPLHPPIKPHPTTTAGAATRRSSIILTASSAILLYRQLTISAKPASAFDFSMTVPDQTVEEAESGIQSHAQSLLEVKDLLMAESWKEAQKLLRRSSALLKQDIYTIILAKPAAERPGLRKLYSDLFTRVTRLDYAARDKDRISVWECYRGIVLSLDDILSRV</sequence>
<feature type="region of interest" description="Disordered" evidence="8">
    <location>
        <begin position="1"/>
        <end position="30"/>
    </location>
</feature>
<evidence type="ECO:0000256" key="5">
    <source>
        <dbReference type="ARBA" id="ARBA00023078"/>
    </source>
</evidence>
<evidence type="ECO:0000313" key="10">
    <source>
        <dbReference type="Proteomes" id="UP000030748"/>
    </source>
</evidence>